<gene>
    <name evidence="2" type="ORF">DLJ53_09290</name>
</gene>
<evidence type="ECO:0000256" key="1">
    <source>
        <dbReference type="ARBA" id="ARBA00022679"/>
    </source>
</evidence>
<keyword evidence="1" id="KW-0808">Transferase</keyword>
<organism evidence="2 3">
    <name type="scientific">Acuticoccus sediminis</name>
    <dbReference type="NCBI Taxonomy" id="2184697"/>
    <lineage>
        <taxon>Bacteria</taxon>
        <taxon>Pseudomonadati</taxon>
        <taxon>Pseudomonadota</taxon>
        <taxon>Alphaproteobacteria</taxon>
        <taxon>Hyphomicrobiales</taxon>
        <taxon>Amorphaceae</taxon>
        <taxon>Acuticoccus</taxon>
    </lineage>
</organism>
<reference evidence="2 3" key="1">
    <citation type="submission" date="2018-05" db="EMBL/GenBank/DDBJ databases">
        <title>Acuticoccus sediminis sp. nov., isolated from deep-sea sediment of Indian Ocean.</title>
        <authorList>
            <person name="Liu X."/>
            <person name="Lai Q."/>
            <person name="Du Y."/>
            <person name="Sun F."/>
            <person name="Zhang X."/>
            <person name="Wang S."/>
            <person name="Shao Z."/>
        </authorList>
    </citation>
    <scope>NUCLEOTIDE SEQUENCE [LARGE SCALE GENOMIC DNA]</scope>
    <source>
        <strain evidence="2 3">PTG4-2</strain>
    </source>
</reference>
<evidence type="ECO:0008006" key="4">
    <source>
        <dbReference type="Google" id="ProtNLM"/>
    </source>
</evidence>
<dbReference type="Proteomes" id="UP000249590">
    <property type="component" value="Unassembled WGS sequence"/>
</dbReference>
<dbReference type="SUPFAM" id="SSF52540">
    <property type="entry name" value="P-loop containing nucleoside triphosphate hydrolases"/>
    <property type="match status" value="1"/>
</dbReference>
<dbReference type="PANTHER" id="PTHR12788:SF10">
    <property type="entry name" value="PROTEIN-TYROSINE SULFOTRANSFERASE"/>
    <property type="match status" value="1"/>
</dbReference>
<dbReference type="AlphaFoldDB" id="A0A8B2NNY5"/>
<evidence type="ECO:0000313" key="2">
    <source>
        <dbReference type="EMBL" id="RAI01606.1"/>
    </source>
</evidence>
<dbReference type="EMBL" id="QHHQ01000002">
    <property type="protein sequence ID" value="RAI01606.1"/>
    <property type="molecule type" value="Genomic_DNA"/>
</dbReference>
<dbReference type="InterPro" id="IPR026634">
    <property type="entry name" value="TPST-like"/>
</dbReference>
<dbReference type="GO" id="GO:0008476">
    <property type="term" value="F:protein-tyrosine sulfotransferase activity"/>
    <property type="evidence" value="ECO:0007669"/>
    <property type="project" value="InterPro"/>
</dbReference>
<accession>A0A8B2NNY5</accession>
<dbReference type="InterPro" id="IPR027417">
    <property type="entry name" value="P-loop_NTPase"/>
</dbReference>
<evidence type="ECO:0000313" key="3">
    <source>
        <dbReference type="Proteomes" id="UP000249590"/>
    </source>
</evidence>
<sequence>MLKSMPPGPPILILDSRAAWWSWRSGGPPRRWRSGLADSNANLRRIFIGGVPRSGTTLIQSMLAAHPDVTTFPESHFFSTIVDDLDWKKFGLANGGRTRGGAAMARAGVARARRTMDIPSRRAEANIEKFLGRAGLEHHRHRFAENAGSIRGMTRAFVSTLDEAARGGAWVEKTPNHIFRTDLISALVDDAIFIHIVRNAEDTIASIKHAADRHEGWSHRYLRGADTVPRMVALWRRGVQCSLGKVGRPGHLVLYYDDVVREPHAAARAIAAHVGLDFTDAMLTPDTTSAVLSYETWKSNVSGPIQMAGSRFATVFTPQQQAEIRRRLATAPAPGDLARAIHTARPARSALAAQNLI</sequence>
<keyword evidence="3" id="KW-1185">Reference proteome</keyword>
<comment type="caution">
    <text evidence="2">The sequence shown here is derived from an EMBL/GenBank/DDBJ whole genome shotgun (WGS) entry which is preliminary data.</text>
</comment>
<protein>
    <recommendedName>
        <fullName evidence="4">Sulfotransferase family protein</fullName>
    </recommendedName>
</protein>
<dbReference type="Pfam" id="PF13469">
    <property type="entry name" value="Sulfotransfer_3"/>
    <property type="match status" value="1"/>
</dbReference>
<dbReference type="PANTHER" id="PTHR12788">
    <property type="entry name" value="PROTEIN-TYROSINE SULFOTRANSFERASE 2"/>
    <property type="match status" value="1"/>
</dbReference>
<dbReference type="Gene3D" id="3.40.50.300">
    <property type="entry name" value="P-loop containing nucleotide triphosphate hydrolases"/>
    <property type="match status" value="1"/>
</dbReference>
<proteinExistence type="predicted"/>
<name>A0A8B2NNY5_9HYPH</name>